<accession>A0A0H3PUS7</accession>
<reference evidence="1 2" key="1">
    <citation type="journal article" date="2011" name="Appl. Environ. Microbiol.">
        <title>Genome signatures of Escherichia coli O157:H7 isolates from the bovine host reservoir.</title>
        <authorList>
            <person name="Eppinger M."/>
            <person name="Mammel M.K."/>
            <person name="Leclerc J.E."/>
            <person name="Ravel J."/>
            <person name="Cebula T.A."/>
        </authorList>
    </citation>
    <scope>NUCLEOTIDE SEQUENCE [LARGE SCALE GENOMIC DNA]</scope>
    <source>
        <strain evidence="1 2">EC869</strain>
    </source>
</reference>
<dbReference type="AlphaFoldDB" id="A0A0H3PUS7"/>
<evidence type="ECO:0000313" key="1">
    <source>
        <dbReference type="EMBL" id="EDU93211.1"/>
    </source>
</evidence>
<dbReference type="BioCyc" id="ECOL478008-HMP:G76-486888-MONOMER"/>
<dbReference type="Proteomes" id="UP000004641">
    <property type="component" value="Unassembled WGS sequence"/>
</dbReference>
<name>A0A0H3PUS7_ECO5C</name>
<organism evidence="1 2">
    <name type="scientific">Escherichia coli O157:H7 (strain EC869)</name>
    <dbReference type="NCBI Taxonomy" id="478008"/>
    <lineage>
        <taxon>Bacteria</taxon>
        <taxon>Pseudomonadati</taxon>
        <taxon>Pseudomonadota</taxon>
        <taxon>Gammaproteobacteria</taxon>
        <taxon>Enterobacterales</taxon>
        <taxon>Enterobacteriaceae</taxon>
        <taxon>Escherichia</taxon>
    </lineage>
</organism>
<evidence type="ECO:0000313" key="2">
    <source>
        <dbReference type="Proteomes" id="UP000004641"/>
    </source>
</evidence>
<protein>
    <submittedName>
        <fullName evidence="1">Uncharacterized protein</fullName>
    </submittedName>
</protein>
<dbReference type="EMBL" id="ABHU01000001">
    <property type="protein sequence ID" value="EDU93211.1"/>
    <property type="molecule type" value="Genomic_DNA"/>
</dbReference>
<sequence length="47" mass="5177">MFFYPSRAHWAASAISRTSGREVAAVTSQRHAELSSAINHGKLPLHE</sequence>
<gene>
    <name evidence="1" type="ORF">ECH7EC869_4973</name>
</gene>
<comment type="caution">
    <text evidence="1">The sequence shown here is derived from an EMBL/GenBank/DDBJ whole genome shotgun (WGS) entry which is preliminary data.</text>
</comment>
<proteinExistence type="predicted"/>